<dbReference type="Gene3D" id="3.40.50.12760">
    <property type="match status" value="2"/>
</dbReference>
<dbReference type="InterPro" id="IPR050851">
    <property type="entry name" value="mRNA_Cap_2O-Ribose_MeTrfase"/>
</dbReference>
<evidence type="ECO:0000313" key="3">
    <source>
        <dbReference type="EMBL" id="SOV10106.1"/>
    </source>
</evidence>
<dbReference type="PANTHER" id="PTHR16121">
    <property type="entry name" value="CAP-SPECIFIC MRNA (NUCLEOSIDE-2'-O-)-METHYLTRANSFERASE 1-RELATED"/>
    <property type="match status" value="1"/>
</dbReference>
<keyword evidence="2" id="KW-0472">Membrane</keyword>
<sequence>MNHLFSFQANLNDIFTGDNIKKSENSCDYCIKRKRVCKCDTIKEELGSEHISILNELIDLKKYYDEVCEKIVDKYQDVVHRFEYDKDIVKYIKKHNINDEIECVDWLYFYELLKERKILENIINTKEDKDNMTSFNSFHINEEANFISCINYYLKINKYNNVHHNWMGMSLNPFNEYINNNYNFDIFNRNENIDDINKEKKNDFLNYHSLLKMKNEKEDMYNERTKKKDDILLSLLYKDKKFYPLYYYSYILYENEKWISGINNTGNILHLENIEYVWNKTVREGNKIKLFHLITCDCLKIKDIHNIYMNNNKNNMEINKDKIKIIEESIHIERILCISQLVCSLGMINIGGCFIMKIKLSFDNFLLSIFSILSICFKKVDVYRPSCCYLQNIIFLIGIHFNGITSIFLSCLNNWVQLAQKEIVPFLSGNYKYNIEDDIVKIKEKEQKKIKLNDNILHDNRKEDNMWNYINHSIIPLKWIKSNYLKEYKNCINHFIEYIIYELKKCINVSNMSLIKKNIENTKNTYISQFFEEHKIIDIKKKDKLIYKFMDHIYEDGDLLNETYQEKNKDKINDHKYSTMDNISISSEDINNETFFNNNINNADNKNWLKINNTILYETEEKGIYFRNTYYKNNYCNENIKKYRKKITALLKKIKFKNFSNMDDNNINLEDDDNINENKKIPTNNQYNNNNNSKNELFQLDEYIIKKRKFSMDKNLILKHHLEFENLLKKQVYFTSKNWFKSYLHNSVDKYNNSFFLKKKNIFKDILKCRYYLYYNNYDIHINSFKQILKQYEPLNISYINYELHANVIDCLFTITNCAYLNIFQDSSFLEQFIVISNEQNVYNFFSKFQNGHYVYFDEKIKSHILSEHGSKKRDTEHSETFLNLDDMYENKKSYKAISELLISCIKDKNSCSFIYIDINSIYPNFVDVVEKELKIKNYLVGSLIIAYNFLKKNGNMIIRLSSVLTFFTAGLIYILFCSFDKIEFFIPPSCDDISLDIFLYCHNFNENYIYRHYIQFIWDALICNKHIDEKLFNMDEKNKLEKPINKRRKADLYFSVPMYYLMNKHFVMFLKKFNSFYFKHHINVCLNFMKEPKYFYHNKILIKSLLTHFFKAYVIQAKTFENVYKSIGMSYDNFYEGREDSDDEDEEEDEENQEEDQNKKEEQKVVEEKEKIHETYDEEKSFKTFLDLNRNVSNEKNQFEFYSSDSNYSIMCEYKNVPSEISISESAWDSS</sequence>
<evidence type="ECO:0000256" key="2">
    <source>
        <dbReference type="SAM" id="Phobius"/>
    </source>
</evidence>
<accession>A0ABY1UH37</accession>
<feature type="compositionally biased region" description="Basic and acidic residues" evidence="1">
    <location>
        <begin position="1157"/>
        <end position="1173"/>
    </location>
</feature>
<feature type="region of interest" description="Disordered" evidence="1">
    <location>
        <begin position="1138"/>
        <end position="1173"/>
    </location>
</feature>
<dbReference type="EMBL" id="LT969424">
    <property type="protein sequence ID" value="SOV10106.1"/>
    <property type="molecule type" value="Genomic_DNA"/>
</dbReference>
<keyword evidence="4" id="KW-1185">Reference proteome</keyword>
<organism evidence="3 4">
    <name type="scientific">Plasmodium gaboni</name>
    <dbReference type="NCBI Taxonomy" id="647221"/>
    <lineage>
        <taxon>Eukaryota</taxon>
        <taxon>Sar</taxon>
        <taxon>Alveolata</taxon>
        <taxon>Apicomplexa</taxon>
        <taxon>Aconoidasida</taxon>
        <taxon>Haemosporida</taxon>
        <taxon>Plasmodiidae</taxon>
        <taxon>Plasmodium</taxon>
        <taxon>Plasmodium (Laverania)</taxon>
    </lineage>
</organism>
<proteinExistence type="predicted"/>
<dbReference type="PANTHER" id="PTHR16121:SF2">
    <property type="entry name" value="CAP-SPECIFIC MRNA (NUCLEOSIDE-2'-O-)-METHYLTRANSFERASE 2"/>
    <property type="match status" value="1"/>
</dbReference>
<keyword evidence="2" id="KW-1133">Transmembrane helix</keyword>
<reference evidence="3 4" key="1">
    <citation type="submission" date="2016-09" db="EMBL/GenBank/DDBJ databases">
        <authorList>
            <consortium name="Pathogen Informatics"/>
            <person name="Sun Q."/>
            <person name="Inoue M."/>
        </authorList>
    </citation>
    <scope>NUCLEOTIDE SEQUENCE [LARGE SCALE GENOMIC DNA]</scope>
</reference>
<name>A0ABY1UH37_9APIC</name>
<evidence type="ECO:0000313" key="4">
    <source>
        <dbReference type="Proteomes" id="UP000831156"/>
    </source>
</evidence>
<dbReference type="Proteomes" id="UP000831156">
    <property type="component" value="Chromosome 1"/>
</dbReference>
<gene>
    <name evidence="3" type="ORF">PGABG01_0104000</name>
</gene>
<protein>
    <recommendedName>
        <fullName evidence="5">Ribosomal RNA methyltransferase FtsJ domain-containing protein</fullName>
    </recommendedName>
</protein>
<evidence type="ECO:0000256" key="1">
    <source>
        <dbReference type="SAM" id="MobiDB-lite"/>
    </source>
</evidence>
<evidence type="ECO:0008006" key="5">
    <source>
        <dbReference type="Google" id="ProtNLM"/>
    </source>
</evidence>
<feature type="compositionally biased region" description="Acidic residues" evidence="1">
    <location>
        <begin position="1140"/>
        <end position="1156"/>
    </location>
</feature>
<keyword evidence="2" id="KW-0812">Transmembrane</keyword>
<feature type="transmembrane region" description="Helical" evidence="2">
    <location>
        <begin position="958"/>
        <end position="977"/>
    </location>
</feature>